<dbReference type="Proteomes" id="UP000727993">
    <property type="component" value="Unassembled WGS sequence"/>
</dbReference>
<feature type="transmembrane region" description="Helical" evidence="2">
    <location>
        <begin position="134"/>
        <end position="151"/>
    </location>
</feature>
<dbReference type="InterPro" id="IPR006311">
    <property type="entry name" value="TAT_signal"/>
</dbReference>
<dbReference type="PROSITE" id="PS51318">
    <property type="entry name" value="TAT"/>
    <property type="match status" value="1"/>
</dbReference>
<keyword evidence="2" id="KW-1133">Transmembrane helix</keyword>
<evidence type="ECO:0000313" key="3">
    <source>
        <dbReference type="EMBL" id="MBK9297127.1"/>
    </source>
</evidence>
<comment type="caution">
    <text evidence="3">The sequence shown here is derived from an EMBL/GenBank/DDBJ whole genome shotgun (WGS) entry which is preliminary data.</text>
</comment>
<evidence type="ECO:0000256" key="1">
    <source>
        <dbReference type="SAM" id="MobiDB-lite"/>
    </source>
</evidence>
<organism evidence="3 4">
    <name type="scientific">Candidatus Neomicrothrix subdominans</name>
    <dbReference type="NCBI Taxonomy" id="2954438"/>
    <lineage>
        <taxon>Bacteria</taxon>
        <taxon>Bacillati</taxon>
        <taxon>Actinomycetota</taxon>
        <taxon>Acidimicrobiia</taxon>
        <taxon>Acidimicrobiales</taxon>
        <taxon>Microthrixaceae</taxon>
        <taxon>Candidatus Neomicrothrix</taxon>
    </lineage>
</organism>
<keyword evidence="2" id="KW-0812">Transmembrane</keyword>
<feature type="region of interest" description="Disordered" evidence="1">
    <location>
        <begin position="157"/>
        <end position="193"/>
    </location>
</feature>
<dbReference type="AlphaFoldDB" id="A0A936NDP6"/>
<feature type="compositionally biased region" description="Low complexity" evidence="1">
    <location>
        <begin position="55"/>
        <end position="81"/>
    </location>
</feature>
<gene>
    <name evidence="3" type="ORF">IPN02_09890</name>
</gene>
<proteinExistence type="predicted"/>
<reference evidence="3 4" key="1">
    <citation type="submission" date="2020-10" db="EMBL/GenBank/DDBJ databases">
        <title>Connecting structure to function with the recovery of over 1000 high-quality activated sludge metagenome-assembled genomes encoding full-length rRNA genes using long-read sequencing.</title>
        <authorList>
            <person name="Singleton C.M."/>
            <person name="Petriglieri F."/>
            <person name="Kristensen J.M."/>
            <person name="Kirkegaard R.H."/>
            <person name="Michaelsen T.Y."/>
            <person name="Andersen M.H."/>
            <person name="Karst S.M."/>
            <person name="Dueholm M.S."/>
            <person name="Nielsen P.H."/>
            <person name="Albertsen M."/>
        </authorList>
    </citation>
    <scope>NUCLEOTIDE SEQUENCE [LARGE SCALE GENOMIC DNA]</scope>
    <source>
        <strain evidence="3">Lyne_18-Q3-R50-59_MAXAC.006</strain>
    </source>
</reference>
<name>A0A936NDP6_9ACTN</name>
<sequence>MTEPFAPRSPGRPMTDGTRDLRRSVLAGGLAVALLVVLPLTTVAWAAPSGATERPAPTSAVTPTTSEANGSPTSVTTEVTPSTPPPLVEQSPLPGDTTPTDPVDKGGSLNNILPRPNSGHEPTYQGDRGTGSQYAVLGGMLLMLGAILALVTRQSRRSKARWSAAAPMAGTSEVGATPPSDDPASEAPGSDAP</sequence>
<keyword evidence="2" id="KW-0472">Membrane</keyword>
<accession>A0A936NDP6</accession>
<protein>
    <submittedName>
        <fullName evidence="3">Uncharacterized protein</fullName>
    </submittedName>
</protein>
<evidence type="ECO:0000313" key="4">
    <source>
        <dbReference type="Proteomes" id="UP000727993"/>
    </source>
</evidence>
<feature type="region of interest" description="Disordered" evidence="1">
    <location>
        <begin position="50"/>
        <end position="130"/>
    </location>
</feature>
<dbReference type="EMBL" id="JADJZA010000006">
    <property type="protein sequence ID" value="MBK9297127.1"/>
    <property type="molecule type" value="Genomic_DNA"/>
</dbReference>
<evidence type="ECO:0000256" key="2">
    <source>
        <dbReference type="SAM" id="Phobius"/>
    </source>
</evidence>